<dbReference type="EMBL" id="CAJVPI010004369">
    <property type="protein sequence ID" value="CAG8667044.1"/>
    <property type="molecule type" value="Genomic_DNA"/>
</dbReference>
<comment type="caution">
    <text evidence="1">The sequence shown here is derived from an EMBL/GenBank/DDBJ whole genome shotgun (WGS) entry which is preliminary data.</text>
</comment>
<proteinExistence type="predicted"/>
<keyword evidence="2" id="KW-1185">Reference proteome</keyword>
<dbReference type="InterPro" id="IPR052896">
    <property type="entry name" value="GGT-like_enzyme"/>
</dbReference>
<name>A0A9N9EAF9_9GLOM</name>
<evidence type="ECO:0000313" key="2">
    <source>
        <dbReference type="Proteomes" id="UP000789739"/>
    </source>
</evidence>
<dbReference type="Gene3D" id="3.60.20.40">
    <property type="match status" value="1"/>
</dbReference>
<feature type="non-terminal residue" evidence="1">
    <location>
        <position position="214"/>
    </location>
</feature>
<dbReference type="AlphaFoldDB" id="A0A9N9EAF9"/>
<dbReference type="OrthoDB" id="2015213at2759"/>
<evidence type="ECO:0000313" key="1">
    <source>
        <dbReference type="EMBL" id="CAG8667044.1"/>
    </source>
</evidence>
<dbReference type="PANTHER" id="PTHR43881:SF1">
    <property type="entry name" value="GAMMA-GLUTAMYLTRANSPEPTIDASE (AFU_ORTHOLOGUE AFUA_4G13580)"/>
    <property type="match status" value="1"/>
</dbReference>
<dbReference type="Pfam" id="PF01019">
    <property type="entry name" value="G_glu_transpept"/>
    <property type="match status" value="1"/>
</dbReference>
<reference evidence="1" key="1">
    <citation type="submission" date="2021-06" db="EMBL/GenBank/DDBJ databases">
        <authorList>
            <person name="Kallberg Y."/>
            <person name="Tangrot J."/>
            <person name="Rosling A."/>
        </authorList>
    </citation>
    <scope>NUCLEOTIDE SEQUENCE</scope>
    <source>
        <strain evidence="1">BR232B</strain>
    </source>
</reference>
<dbReference type="PANTHER" id="PTHR43881">
    <property type="entry name" value="GAMMA-GLUTAMYLTRANSPEPTIDASE (AFU_ORTHOLOGUE AFUA_4G13580)"/>
    <property type="match status" value="1"/>
</dbReference>
<protein>
    <submittedName>
        <fullName evidence="1">131_t:CDS:1</fullName>
    </submittedName>
</protein>
<gene>
    <name evidence="1" type="ORF">PBRASI_LOCUS11101</name>
</gene>
<organism evidence="1 2">
    <name type="scientific">Paraglomus brasilianum</name>
    <dbReference type="NCBI Taxonomy" id="144538"/>
    <lineage>
        <taxon>Eukaryota</taxon>
        <taxon>Fungi</taxon>
        <taxon>Fungi incertae sedis</taxon>
        <taxon>Mucoromycota</taxon>
        <taxon>Glomeromycotina</taxon>
        <taxon>Glomeromycetes</taxon>
        <taxon>Paraglomerales</taxon>
        <taxon>Paraglomeraceae</taxon>
        <taxon>Paraglomus</taxon>
    </lineage>
</organism>
<dbReference type="SUPFAM" id="SSF56235">
    <property type="entry name" value="N-terminal nucleophile aminohydrolases (Ntn hydrolases)"/>
    <property type="match status" value="1"/>
</dbReference>
<accession>A0A9N9EAF9</accession>
<dbReference type="Proteomes" id="UP000789739">
    <property type="component" value="Unassembled WGS sequence"/>
</dbReference>
<dbReference type="InterPro" id="IPR029055">
    <property type="entry name" value="Ntn_hydrolases_N"/>
</dbReference>
<dbReference type="InterPro" id="IPR043137">
    <property type="entry name" value="GGT_ssub_C"/>
</dbReference>
<sequence>HYLAKRAEVFDPEKASHIVKGSPSIGSDTVYFSIVDDYGNACSFIAAVPKDCGFSLQCRGSGFVLQEGHPNCVAPSKRPYHTIIPSLATKHDELWVCFGVMGGDMQPQGHVQVILNLLEFGFNPQMALDAPRIRLAPGDDEADGQSYYVCVEEAMDENVVNKLGELGHRVKVITGWERSMFGRGQVVQLIKDKKGGRLWAAGSDCRGDGCALGW</sequence>